<dbReference type="NCBIfam" id="NF000930">
    <property type="entry name" value="PRK00092.2-2"/>
    <property type="match status" value="1"/>
</dbReference>
<comment type="caution">
    <text evidence="5">The sequence shown here is derived from an EMBL/GenBank/DDBJ whole genome shotgun (WGS) entry which is preliminary data.</text>
</comment>
<evidence type="ECO:0000256" key="1">
    <source>
        <dbReference type="ARBA" id="ARBA00022490"/>
    </source>
</evidence>
<keyword evidence="1 3" id="KW-0963">Cytoplasm</keyword>
<proteinExistence type="inferred from homology"/>
<dbReference type="HAMAP" id="MF_01077">
    <property type="entry name" value="RimP"/>
    <property type="match status" value="1"/>
</dbReference>
<name>A0A364V9U7_9CORY</name>
<comment type="similarity">
    <text evidence="3">Belongs to the RimP family.</text>
</comment>
<dbReference type="InterPro" id="IPR035956">
    <property type="entry name" value="RimP_N_sf"/>
</dbReference>
<dbReference type="Gene3D" id="3.30.300.70">
    <property type="entry name" value="RimP-like superfamily, N-terminal"/>
    <property type="match status" value="1"/>
</dbReference>
<sequence>MAFPTVEDLTQHIQPLAREFGYDVEGVTITKAGAKSAVRVAVDADERPDLDGLEEFSGALSARLDAIESAGEVNFGPGYTLEVTTPGVDHPLTEPRHWRRNTGRLVKLPSGQICRVAAVDQGGVVLLSAPTMGSHGAQGNKGRKGAPPSIREVGFEEVAGAVVEIEFSPAPQVEAELIGLDREEYRRRNK</sequence>
<dbReference type="EMBL" id="PHQP01000079">
    <property type="protein sequence ID" value="RAV33397.1"/>
    <property type="molecule type" value="Genomic_DNA"/>
</dbReference>
<dbReference type="Pfam" id="PF02576">
    <property type="entry name" value="RimP_N"/>
    <property type="match status" value="1"/>
</dbReference>
<evidence type="ECO:0000256" key="2">
    <source>
        <dbReference type="ARBA" id="ARBA00022517"/>
    </source>
</evidence>
<comment type="subcellular location">
    <subcellularLocation>
        <location evidence="3">Cytoplasm</location>
    </subcellularLocation>
</comment>
<evidence type="ECO:0000313" key="6">
    <source>
        <dbReference type="Proteomes" id="UP000251047"/>
    </source>
</evidence>
<dbReference type="SUPFAM" id="SSF75420">
    <property type="entry name" value="YhbC-like, N-terminal domain"/>
    <property type="match status" value="1"/>
</dbReference>
<protein>
    <recommendedName>
        <fullName evidence="3">Ribosome maturation factor RimP</fullName>
    </recommendedName>
</protein>
<dbReference type="RefSeq" id="WP_112770091.1">
    <property type="nucleotide sequence ID" value="NZ_CP063191.1"/>
</dbReference>
<evidence type="ECO:0000313" key="5">
    <source>
        <dbReference type="EMBL" id="RAV33397.1"/>
    </source>
</evidence>
<keyword evidence="2 3" id="KW-0690">Ribosome biogenesis</keyword>
<feature type="domain" description="Ribosome maturation factor RimP N-terminal" evidence="4">
    <location>
        <begin position="13"/>
        <end position="89"/>
    </location>
</feature>
<dbReference type="GO" id="GO:0000028">
    <property type="term" value="P:ribosomal small subunit assembly"/>
    <property type="evidence" value="ECO:0007669"/>
    <property type="project" value="TreeGrafter"/>
</dbReference>
<evidence type="ECO:0000256" key="3">
    <source>
        <dbReference type="HAMAP-Rule" id="MF_01077"/>
    </source>
</evidence>
<evidence type="ECO:0000259" key="4">
    <source>
        <dbReference type="Pfam" id="PF02576"/>
    </source>
</evidence>
<dbReference type="PANTHER" id="PTHR33867:SF1">
    <property type="entry name" value="RIBOSOME MATURATION FACTOR RIMP"/>
    <property type="match status" value="1"/>
</dbReference>
<dbReference type="Proteomes" id="UP000251047">
    <property type="component" value="Unassembled WGS sequence"/>
</dbReference>
<dbReference type="GO" id="GO:0006412">
    <property type="term" value="P:translation"/>
    <property type="evidence" value="ECO:0007669"/>
    <property type="project" value="TreeGrafter"/>
</dbReference>
<reference evidence="5 6" key="1">
    <citation type="journal article" date="2018" name="Syst. Appl. Microbiol.">
        <title>Corynebacterium heidelbergense sp. nov., isolated from the preen glands of Egyptian geese (Alopochen aegyptiacus).</title>
        <authorList>
            <person name="Braun M.S."/>
            <person name="Wang E."/>
            <person name="Zimmermann S."/>
            <person name="Wink M."/>
        </authorList>
    </citation>
    <scope>NUCLEOTIDE SEQUENCE [LARGE SCALE GENOMIC DNA]</scope>
    <source>
        <strain evidence="5 6">DSM 104638</strain>
    </source>
</reference>
<dbReference type="GO" id="GO:0005829">
    <property type="term" value="C:cytosol"/>
    <property type="evidence" value="ECO:0007669"/>
    <property type="project" value="TreeGrafter"/>
</dbReference>
<dbReference type="AlphaFoldDB" id="A0A364V9U7"/>
<dbReference type="OrthoDB" id="9805006at2"/>
<dbReference type="InterPro" id="IPR028989">
    <property type="entry name" value="RimP_N"/>
</dbReference>
<dbReference type="PANTHER" id="PTHR33867">
    <property type="entry name" value="RIBOSOME MATURATION FACTOR RIMP"/>
    <property type="match status" value="1"/>
</dbReference>
<dbReference type="InterPro" id="IPR003728">
    <property type="entry name" value="Ribosome_maturation_RimP"/>
</dbReference>
<gene>
    <name evidence="3" type="primary">rimP</name>
    <name evidence="5" type="ORF">CWC39_08685</name>
</gene>
<comment type="function">
    <text evidence="3">Required for maturation of 30S ribosomal subunits.</text>
</comment>
<accession>A0A364V9U7</accession>
<organism evidence="5 6">
    <name type="scientific">Corynebacterium heidelbergense</name>
    <dbReference type="NCBI Taxonomy" id="2055947"/>
    <lineage>
        <taxon>Bacteria</taxon>
        <taxon>Bacillati</taxon>
        <taxon>Actinomycetota</taxon>
        <taxon>Actinomycetes</taxon>
        <taxon>Mycobacteriales</taxon>
        <taxon>Corynebacteriaceae</taxon>
        <taxon>Corynebacterium</taxon>
    </lineage>
</organism>